<feature type="region of interest" description="Disordered" evidence="1">
    <location>
        <begin position="1"/>
        <end position="66"/>
    </location>
</feature>
<dbReference type="Proteomes" id="UP001497744">
    <property type="component" value="Unassembled WGS sequence"/>
</dbReference>
<dbReference type="GeneID" id="94194858"/>
<dbReference type="RefSeq" id="XP_067715446.1">
    <property type="nucleotide sequence ID" value="XM_067859345.1"/>
</dbReference>
<name>A0AAV4LUB7_BABCB</name>
<evidence type="ECO:0000313" key="2">
    <source>
        <dbReference type="EMBL" id="GIX63377.1"/>
    </source>
</evidence>
<evidence type="ECO:0000313" key="3">
    <source>
        <dbReference type="Proteomes" id="UP001497744"/>
    </source>
</evidence>
<gene>
    <name evidence="2" type="ORF">BcabD6B2_28120</name>
</gene>
<accession>A0AAV4LUB7</accession>
<dbReference type="EMBL" id="BPLF01000002">
    <property type="protein sequence ID" value="GIX63377.1"/>
    <property type="molecule type" value="Genomic_DNA"/>
</dbReference>
<organism evidence="2 3">
    <name type="scientific">Babesia caballi</name>
    <dbReference type="NCBI Taxonomy" id="5871"/>
    <lineage>
        <taxon>Eukaryota</taxon>
        <taxon>Sar</taxon>
        <taxon>Alveolata</taxon>
        <taxon>Apicomplexa</taxon>
        <taxon>Aconoidasida</taxon>
        <taxon>Piroplasmida</taxon>
        <taxon>Babesiidae</taxon>
        <taxon>Babesia</taxon>
    </lineage>
</organism>
<keyword evidence="3" id="KW-1185">Reference proteome</keyword>
<dbReference type="AlphaFoldDB" id="A0AAV4LUB7"/>
<sequence length="104" mass="11264">MTVPDQTMDDIDELSHGTAVTPNHTLGRAFDGLLDREPGLPTTSVPRPNEVPIKPEPIAQTFGHPPCEARKRLVKLAKGRSGATTDALKDNVYVVDRVAPSFYG</sequence>
<protein>
    <submittedName>
        <fullName evidence="2">Uncharacterized protein</fullName>
    </submittedName>
</protein>
<evidence type="ECO:0000256" key="1">
    <source>
        <dbReference type="SAM" id="MobiDB-lite"/>
    </source>
</evidence>
<reference evidence="2 3" key="1">
    <citation type="submission" date="2021-06" db="EMBL/GenBank/DDBJ databases">
        <title>Genome sequence of Babesia caballi.</title>
        <authorList>
            <person name="Yamagishi J."/>
            <person name="Kidaka T."/>
            <person name="Ochi A."/>
        </authorList>
    </citation>
    <scope>NUCLEOTIDE SEQUENCE [LARGE SCALE GENOMIC DNA]</scope>
    <source>
        <strain evidence="2">USDA-D6B2</strain>
    </source>
</reference>
<proteinExistence type="predicted"/>
<comment type="caution">
    <text evidence="2">The sequence shown here is derived from an EMBL/GenBank/DDBJ whole genome shotgun (WGS) entry which is preliminary data.</text>
</comment>